<dbReference type="SUPFAM" id="SSF49265">
    <property type="entry name" value="Fibronectin type III"/>
    <property type="match status" value="1"/>
</dbReference>
<feature type="domain" description="Fibronectin type-III" evidence="1">
    <location>
        <begin position="5"/>
        <end position="93"/>
    </location>
</feature>
<dbReference type="InterPro" id="IPR003961">
    <property type="entry name" value="FN3_dom"/>
</dbReference>
<sequence>GVSNKVRNLSVTEITTSSISLNWTEPLGNSSFYRVQWTNGSCTLNKSVLYKTTTISNLTAGESYDIKVTAVAADDQTEGEIPSIEYNGQMDHLL</sequence>
<dbReference type="CDD" id="cd00063">
    <property type="entry name" value="FN3"/>
    <property type="match status" value="1"/>
</dbReference>
<dbReference type="InterPro" id="IPR013783">
    <property type="entry name" value="Ig-like_fold"/>
</dbReference>
<protein>
    <recommendedName>
        <fullName evidence="1">Fibronectin type-III domain-containing protein</fullName>
    </recommendedName>
</protein>
<evidence type="ECO:0000259" key="1">
    <source>
        <dbReference type="PROSITE" id="PS50853"/>
    </source>
</evidence>
<reference evidence="2" key="2">
    <citation type="submission" date="2025-08" db="UniProtKB">
        <authorList>
            <consortium name="Ensembl"/>
        </authorList>
    </citation>
    <scope>IDENTIFICATION</scope>
    <source>
        <strain evidence="2">Hd-rR</strain>
    </source>
</reference>
<dbReference type="InterPro" id="IPR036116">
    <property type="entry name" value="FN3_sf"/>
</dbReference>
<name>A0A3B3HD44_ORYLA</name>
<reference evidence="2" key="3">
    <citation type="submission" date="2025-09" db="UniProtKB">
        <authorList>
            <consortium name="Ensembl"/>
        </authorList>
    </citation>
    <scope>IDENTIFICATION</scope>
    <source>
        <strain evidence="2">Hd-rR</strain>
    </source>
</reference>
<organism evidence="2 3">
    <name type="scientific">Oryzias latipes</name>
    <name type="common">Japanese rice fish</name>
    <name type="synonym">Japanese killifish</name>
    <dbReference type="NCBI Taxonomy" id="8090"/>
    <lineage>
        <taxon>Eukaryota</taxon>
        <taxon>Metazoa</taxon>
        <taxon>Chordata</taxon>
        <taxon>Craniata</taxon>
        <taxon>Vertebrata</taxon>
        <taxon>Euteleostomi</taxon>
        <taxon>Actinopterygii</taxon>
        <taxon>Neopterygii</taxon>
        <taxon>Teleostei</taxon>
        <taxon>Neoteleostei</taxon>
        <taxon>Acanthomorphata</taxon>
        <taxon>Ovalentaria</taxon>
        <taxon>Atherinomorphae</taxon>
        <taxon>Beloniformes</taxon>
        <taxon>Adrianichthyidae</taxon>
        <taxon>Oryziinae</taxon>
        <taxon>Oryzias</taxon>
    </lineage>
</organism>
<accession>A0A3B3HD44</accession>
<evidence type="ECO:0000313" key="2">
    <source>
        <dbReference type="Ensembl" id="ENSORLP00000029726.1"/>
    </source>
</evidence>
<dbReference type="AlphaFoldDB" id="A0A3B3HD44"/>
<dbReference type="GeneTree" id="ENSGT00940000177179"/>
<dbReference type="Ensembl" id="ENSORLT00000037190.1">
    <property type="protein sequence ID" value="ENSORLP00000029726.1"/>
    <property type="gene ID" value="ENSORLG00000022493.1"/>
</dbReference>
<reference evidence="2 3" key="1">
    <citation type="journal article" date="2007" name="Nature">
        <title>The medaka draft genome and insights into vertebrate genome evolution.</title>
        <authorList>
            <person name="Kasahara M."/>
            <person name="Naruse K."/>
            <person name="Sasaki S."/>
            <person name="Nakatani Y."/>
            <person name="Qu W."/>
            <person name="Ahsan B."/>
            <person name="Yamada T."/>
            <person name="Nagayasu Y."/>
            <person name="Doi K."/>
            <person name="Kasai Y."/>
            <person name="Jindo T."/>
            <person name="Kobayashi D."/>
            <person name="Shimada A."/>
            <person name="Toyoda A."/>
            <person name="Kuroki Y."/>
            <person name="Fujiyama A."/>
            <person name="Sasaki T."/>
            <person name="Shimizu A."/>
            <person name="Asakawa S."/>
            <person name="Shimizu N."/>
            <person name="Hashimoto S."/>
            <person name="Yang J."/>
            <person name="Lee Y."/>
            <person name="Matsushima K."/>
            <person name="Sugano S."/>
            <person name="Sakaizumi M."/>
            <person name="Narita T."/>
            <person name="Ohishi K."/>
            <person name="Haga S."/>
            <person name="Ohta F."/>
            <person name="Nomoto H."/>
            <person name="Nogata K."/>
            <person name="Morishita T."/>
            <person name="Endo T."/>
            <person name="Shin-I T."/>
            <person name="Takeda H."/>
            <person name="Morishita S."/>
            <person name="Kohara Y."/>
        </authorList>
    </citation>
    <scope>NUCLEOTIDE SEQUENCE [LARGE SCALE GENOMIC DNA]</scope>
    <source>
        <strain evidence="2 3">Hd-rR</strain>
    </source>
</reference>
<keyword evidence="3" id="KW-1185">Reference proteome</keyword>
<dbReference type="PROSITE" id="PS50853">
    <property type="entry name" value="FN3"/>
    <property type="match status" value="1"/>
</dbReference>
<dbReference type="SMART" id="SM00060">
    <property type="entry name" value="FN3"/>
    <property type="match status" value="1"/>
</dbReference>
<dbReference type="Pfam" id="PF00041">
    <property type="entry name" value="fn3"/>
    <property type="match status" value="1"/>
</dbReference>
<dbReference type="Proteomes" id="UP000001038">
    <property type="component" value="Chromosome 6"/>
</dbReference>
<dbReference type="Bgee" id="ENSORLG00000022493">
    <property type="expression patterns" value="Expressed in mesonephros and 9 other cell types or tissues"/>
</dbReference>
<proteinExistence type="predicted"/>
<dbReference type="Gene3D" id="2.60.40.10">
    <property type="entry name" value="Immunoglobulins"/>
    <property type="match status" value="1"/>
</dbReference>
<evidence type="ECO:0000313" key="3">
    <source>
        <dbReference type="Proteomes" id="UP000001038"/>
    </source>
</evidence>